<organism evidence="1 2">
    <name type="scientific">Mesorhizobium waimense</name>
    <dbReference type="NCBI Taxonomy" id="1300307"/>
    <lineage>
        <taxon>Bacteria</taxon>
        <taxon>Pseudomonadati</taxon>
        <taxon>Pseudomonadota</taxon>
        <taxon>Alphaproteobacteria</taxon>
        <taxon>Hyphomicrobiales</taxon>
        <taxon>Phyllobacteriaceae</taxon>
        <taxon>Mesorhizobium</taxon>
    </lineage>
</organism>
<dbReference type="EMBL" id="QZWZ01000014">
    <property type="protein sequence ID" value="RJT37247.1"/>
    <property type="molecule type" value="Genomic_DNA"/>
</dbReference>
<evidence type="ECO:0000313" key="1">
    <source>
        <dbReference type="EMBL" id="RJT37247.1"/>
    </source>
</evidence>
<proteinExistence type="predicted"/>
<name>A0A3A5KQ12_9HYPH</name>
<dbReference type="OrthoDB" id="9916038at2"/>
<evidence type="ECO:0000313" key="2">
    <source>
        <dbReference type="Proteomes" id="UP000272706"/>
    </source>
</evidence>
<comment type="caution">
    <text evidence="1">The sequence shown here is derived from an EMBL/GenBank/DDBJ whole genome shotgun (WGS) entry which is preliminary data.</text>
</comment>
<dbReference type="Proteomes" id="UP000272706">
    <property type="component" value="Unassembled WGS sequence"/>
</dbReference>
<dbReference type="AlphaFoldDB" id="A0A3A5KQ12"/>
<dbReference type="RefSeq" id="WP_120015812.1">
    <property type="nucleotide sequence ID" value="NZ_QZWZ01000014.1"/>
</dbReference>
<reference evidence="1 2" key="1">
    <citation type="submission" date="2018-09" db="EMBL/GenBank/DDBJ databases">
        <title>Mesorhizobium carmichaelinearum sp. nov. isolated from Carmichaelinea spp. root nodules in New Zealand.</title>
        <authorList>
            <person name="De Meyer S.E."/>
        </authorList>
    </citation>
    <scope>NUCLEOTIDE SEQUENCE [LARGE SCALE GENOMIC DNA]</scope>
    <source>
        <strain evidence="1 2">ICMP19557</strain>
    </source>
</reference>
<protein>
    <submittedName>
        <fullName evidence="1">Uncharacterized protein</fullName>
    </submittedName>
</protein>
<gene>
    <name evidence="1" type="ORF">D3227_18850</name>
</gene>
<keyword evidence="2" id="KW-1185">Reference proteome</keyword>
<sequence>MASSEFVITEEQYQELLHGLINSGSKIGYDIFDRTNVRYLSISSIAEIAAKERASIALKHPSFAVDDPEIEIYNNGDVEWYSFKELRGDGHIKITLRRFITDVGPYFYLAIGYTSFFITKSGAHIQPPKNLIRIYKKTARYLISQCTKELIGNRRSVYVSKAIIDSDGNWLSNIRALSGII</sequence>
<accession>A0A3A5KQ12</accession>